<evidence type="ECO:0000259" key="1">
    <source>
        <dbReference type="Pfam" id="PF07581"/>
    </source>
</evidence>
<dbReference type="Gene3D" id="2.160.20.110">
    <property type="match status" value="1"/>
</dbReference>
<dbReference type="RefSeq" id="WP_155473981.1">
    <property type="nucleotide sequence ID" value="NZ_WNIB01000349.1"/>
</dbReference>
<reference evidence="2 3" key="1">
    <citation type="submission" date="2019-11" db="EMBL/GenBank/DDBJ databases">
        <title>Growth characteristics of pneumococcus vary with the chemical composition of the capsule and with environmental conditions.</title>
        <authorList>
            <person name="Tothpal A."/>
            <person name="Desobry K."/>
            <person name="Joshi S."/>
            <person name="Wyllie A.L."/>
            <person name="Weinberger D.M."/>
        </authorList>
    </citation>
    <scope>NUCLEOTIDE SEQUENCE [LARGE SCALE GENOMIC DNA]</scope>
    <source>
        <strain evidence="3">pnumococcus15C</strain>
    </source>
</reference>
<protein>
    <recommendedName>
        <fullName evidence="1">GLUG domain-containing protein</fullName>
    </recommendedName>
</protein>
<dbReference type="AlphaFoldDB" id="A0A6G2DNE1"/>
<feature type="non-terminal residue" evidence="2">
    <location>
        <position position="1"/>
    </location>
</feature>
<name>A0A6G2DNE1_STREE</name>
<organism evidence="2 3">
    <name type="scientific">Streptococcus pneumoniae</name>
    <dbReference type="NCBI Taxonomy" id="1313"/>
    <lineage>
        <taxon>Bacteria</taxon>
        <taxon>Bacillati</taxon>
        <taxon>Bacillota</taxon>
        <taxon>Bacilli</taxon>
        <taxon>Lactobacillales</taxon>
        <taxon>Streptococcaceae</taxon>
        <taxon>Streptococcus</taxon>
    </lineage>
</organism>
<accession>A0A6G2DNE1</accession>
<evidence type="ECO:0000313" key="3">
    <source>
        <dbReference type="Proteomes" id="UP000476212"/>
    </source>
</evidence>
<feature type="domain" description="GLUG" evidence="1">
    <location>
        <begin position="110"/>
        <end position="135"/>
    </location>
</feature>
<dbReference type="Proteomes" id="UP000476212">
    <property type="component" value="Unassembled WGS sequence"/>
</dbReference>
<gene>
    <name evidence="2" type="ORF">GM544_12745</name>
</gene>
<comment type="caution">
    <text evidence="2">The sequence shown here is derived from an EMBL/GenBank/DDBJ whole genome shotgun (WGS) entry which is preliminary data.</text>
</comment>
<dbReference type="Pfam" id="PF07581">
    <property type="entry name" value="Glug"/>
    <property type="match status" value="1"/>
</dbReference>
<dbReference type="InterPro" id="IPR011493">
    <property type="entry name" value="GLUG"/>
</dbReference>
<feature type="non-terminal residue" evidence="2">
    <location>
        <position position="159"/>
    </location>
</feature>
<evidence type="ECO:0000313" key="2">
    <source>
        <dbReference type="EMBL" id="MTV91282.1"/>
    </source>
</evidence>
<sequence>VEKLSLKNVAISGKDDIGSLANEAQNNTKIKQVHVDGVLAGERGIGGLLAKAEQSSITESSFKGRIINTYETTAAYNIGGMVGHLTGDKALLTKSKATVAISSNTNTSDQTVGGLAGLVDRDAQIQDSYAEGDINNVKHFGRVAGVAGNLWDRTSGDVR</sequence>
<proteinExistence type="predicted"/>
<dbReference type="EMBL" id="WNIB01000349">
    <property type="protein sequence ID" value="MTV91282.1"/>
    <property type="molecule type" value="Genomic_DNA"/>
</dbReference>